<dbReference type="Pfam" id="PF22638">
    <property type="entry name" value="FlgK_D1"/>
    <property type="match status" value="1"/>
</dbReference>
<protein>
    <recommendedName>
        <fullName evidence="4">Flagellar hook-associated protein 1</fullName>
    </recommendedName>
</protein>
<dbReference type="InterPro" id="IPR002371">
    <property type="entry name" value="FlgK"/>
</dbReference>
<dbReference type="GO" id="GO:0009425">
    <property type="term" value="C:bacterial-type flagellum basal body"/>
    <property type="evidence" value="ECO:0007669"/>
    <property type="project" value="UniProtKB-SubCell"/>
</dbReference>
<keyword evidence="10" id="KW-0966">Cell projection</keyword>
<dbReference type="Pfam" id="PF00460">
    <property type="entry name" value="Flg_bb_rod"/>
    <property type="match status" value="1"/>
</dbReference>
<evidence type="ECO:0000259" key="7">
    <source>
        <dbReference type="Pfam" id="PF00460"/>
    </source>
</evidence>
<keyword evidence="10" id="KW-0282">Flagellum</keyword>
<dbReference type="InterPro" id="IPR001444">
    <property type="entry name" value="Flag_bb_rod_N"/>
</dbReference>
<feature type="domain" description="Flagellar basal-body/hook protein C-terminal" evidence="8">
    <location>
        <begin position="542"/>
        <end position="584"/>
    </location>
</feature>
<keyword evidence="5" id="KW-0964">Secreted</keyword>
<dbReference type="GO" id="GO:0009424">
    <property type="term" value="C:bacterial-type flagellum hook"/>
    <property type="evidence" value="ECO:0007669"/>
    <property type="project" value="InterPro"/>
</dbReference>
<keyword evidence="11" id="KW-1185">Reference proteome</keyword>
<evidence type="ECO:0000256" key="6">
    <source>
        <dbReference type="ARBA" id="ARBA00023143"/>
    </source>
</evidence>
<dbReference type="PANTHER" id="PTHR30033">
    <property type="entry name" value="FLAGELLAR HOOK-ASSOCIATED PROTEIN 1"/>
    <property type="match status" value="1"/>
</dbReference>
<dbReference type="NCBIfam" id="TIGR02492">
    <property type="entry name" value="flgK_ends"/>
    <property type="match status" value="1"/>
</dbReference>
<keyword evidence="6" id="KW-0975">Bacterial flagellum</keyword>
<dbReference type="GO" id="GO:0005198">
    <property type="term" value="F:structural molecule activity"/>
    <property type="evidence" value="ECO:0007669"/>
    <property type="project" value="InterPro"/>
</dbReference>
<organism evidence="10 11">
    <name type="scientific">Azospirillum griseum</name>
    <dbReference type="NCBI Taxonomy" id="2496639"/>
    <lineage>
        <taxon>Bacteria</taxon>
        <taxon>Pseudomonadati</taxon>
        <taxon>Pseudomonadota</taxon>
        <taxon>Alphaproteobacteria</taxon>
        <taxon>Rhodospirillales</taxon>
        <taxon>Azospirillaceae</taxon>
        <taxon>Azospirillum</taxon>
    </lineage>
</organism>
<evidence type="ECO:0000256" key="4">
    <source>
        <dbReference type="ARBA" id="ARBA00016244"/>
    </source>
</evidence>
<dbReference type="SUPFAM" id="SSF64518">
    <property type="entry name" value="Phase 1 flagellin"/>
    <property type="match status" value="1"/>
</dbReference>
<comment type="similarity">
    <text evidence="3">Belongs to the flagella basal body rod proteins family.</text>
</comment>
<dbReference type="PANTHER" id="PTHR30033:SF1">
    <property type="entry name" value="FLAGELLAR HOOK-ASSOCIATED PROTEIN 1"/>
    <property type="match status" value="1"/>
</dbReference>
<name>A0A3S0KX68_9PROT</name>
<keyword evidence="10" id="KW-0969">Cilium</keyword>
<dbReference type="Proteomes" id="UP000277007">
    <property type="component" value="Unassembled WGS sequence"/>
</dbReference>
<feature type="domain" description="Flagellar basal body rod protein N-terminal" evidence="7">
    <location>
        <begin position="9"/>
        <end position="37"/>
    </location>
</feature>
<dbReference type="AlphaFoldDB" id="A0A3S0KX68"/>
<dbReference type="InterPro" id="IPR053927">
    <property type="entry name" value="FlgK_helical"/>
</dbReference>
<sequence>MSLRVAGSVALSALRTSEVGMAVASSNVANADTDGYTRKTASTVTRDTAVGVSSVDVTAATSTVNRFLLKTIVAAQSDLGAADTRNSYLDQLQSAFGTVTEDEDSTGTDIGSMIDAVADAAATLSTSPESDSAKAAFVQSLSDAAETLRSTSASVQSLRAQADDEIADTVDRINDTLTTLDDLNERIVKGKALGQNTADLEDQRNSALKDLATDIGVTYQVDSNGLMRISTTSGKSLLDSSVHSLSYTPAASVSANTVYSASGTSGFQGITLDGVDITSSSAGGTLGALVRLRDTDLPAQQASLDELATGLIDQLNAIQNTGTALPAPQTLTGTETVAGTDALQTTSGTLRVAVTDSDGAAVEMLDIDLSTMSTLQDVVDAINTMSNASASISSDGKLVIQANSADNGIGLGGDANDGDTGSFADDYGLNDLLTGTGASDIRVASAISADSSLLATGVLSADSGLTTGDTLVSSGEGSVASALKAAFAASQSFDAAGGLAARSTSFAGYAGAIIQNAATLADSASTAYDSQNSYTSGLETSFSSQSGVNVDEETAAISSLQSAYEAAAAVMKALQEMFDTALNMVQ</sequence>
<evidence type="ECO:0000313" key="11">
    <source>
        <dbReference type="Proteomes" id="UP000277007"/>
    </source>
</evidence>
<evidence type="ECO:0000256" key="1">
    <source>
        <dbReference type="ARBA" id="ARBA00004117"/>
    </source>
</evidence>
<proteinExistence type="inferred from homology"/>
<dbReference type="RefSeq" id="WP_126616927.1">
    <property type="nucleotide sequence ID" value="NZ_JBHUCY010000009.1"/>
</dbReference>
<gene>
    <name evidence="10" type="primary">flgK</name>
    <name evidence="10" type="ORF">EJ903_15245</name>
</gene>
<evidence type="ECO:0000259" key="9">
    <source>
        <dbReference type="Pfam" id="PF22638"/>
    </source>
</evidence>
<evidence type="ECO:0000259" key="8">
    <source>
        <dbReference type="Pfam" id="PF06429"/>
    </source>
</evidence>
<reference evidence="10 11" key="1">
    <citation type="submission" date="2018-12" db="EMBL/GenBank/DDBJ databases">
        <authorList>
            <person name="Yang Y."/>
        </authorList>
    </citation>
    <scope>NUCLEOTIDE SEQUENCE [LARGE SCALE GENOMIC DNA]</scope>
    <source>
        <strain evidence="10 11">L-25-5w-1</strain>
    </source>
</reference>
<dbReference type="InterPro" id="IPR010930">
    <property type="entry name" value="Flg_bb/hook_C_dom"/>
</dbReference>
<evidence type="ECO:0000313" key="10">
    <source>
        <dbReference type="EMBL" id="RTR18591.1"/>
    </source>
</evidence>
<comment type="caution">
    <text evidence="10">The sequence shown here is derived from an EMBL/GenBank/DDBJ whole genome shotgun (WGS) entry which is preliminary data.</text>
</comment>
<evidence type="ECO:0000256" key="2">
    <source>
        <dbReference type="ARBA" id="ARBA00004613"/>
    </source>
</evidence>
<dbReference type="EMBL" id="RXMA01000014">
    <property type="protein sequence ID" value="RTR18591.1"/>
    <property type="molecule type" value="Genomic_DNA"/>
</dbReference>
<evidence type="ECO:0000256" key="3">
    <source>
        <dbReference type="ARBA" id="ARBA00009677"/>
    </source>
</evidence>
<dbReference type="OrthoDB" id="7181295at2"/>
<feature type="domain" description="Flagellar hook-associated protein FlgK helical" evidence="9">
    <location>
        <begin position="106"/>
        <end position="325"/>
    </location>
</feature>
<comment type="subcellular location">
    <subcellularLocation>
        <location evidence="1">Bacterial flagellum basal body</location>
    </subcellularLocation>
    <subcellularLocation>
        <location evidence="2">Secreted</location>
    </subcellularLocation>
</comment>
<accession>A0A3S0KX68</accession>
<dbReference type="Pfam" id="PF06429">
    <property type="entry name" value="Flg_bbr_C"/>
    <property type="match status" value="1"/>
</dbReference>
<dbReference type="GO" id="GO:0005576">
    <property type="term" value="C:extracellular region"/>
    <property type="evidence" value="ECO:0007669"/>
    <property type="project" value="UniProtKB-SubCell"/>
</dbReference>
<dbReference type="GO" id="GO:0044780">
    <property type="term" value="P:bacterial-type flagellum assembly"/>
    <property type="evidence" value="ECO:0007669"/>
    <property type="project" value="InterPro"/>
</dbReference>
<evidence type="ECO:0000256" key="5">
    <source>
        <dbReference type="ARBA" id="ARBA00022525"/>
    </source>
</evidence>